<keyword evidence="2" id="KW-0479">Metal-binding</keyword>
<dbReference type="GO" id="GO:0016829">
    <property type="term" value="F:lyase activity"/>
    <property type="evidence" value="ECO:0007669"/>
    <property type="project" value="UniProtKB-KW"/>
</dbReference>
<feature type="domain" description="Chorismate-utilising enzyme C-terminal" evidence="5">
    <location>
        <begin position="2"/>
        <end position="121"/>
    </location>
</feature>
<evidence type="ECO:0000256" key="3">
    <source>
        <dbReference type="ARBA" id="ARBA00022842"/>
    </source>
</evidence>
<dbReference type="OrthoDB" id="1865897at2759"/>
<name>A0A8H4J8F3_9HYPO</name>
<evidence type="ECO:0000256" key="2">
    <source>
        <dbReference type="ARBA" id="ARBA00022723"/>
    </source>
</evidence>
<evidence type="ECO:0000259" key="5">
    <source>
        <dbReference type="Pfam" id="PF00425"/>
    </source>
</evidence>
<evidence type="ECO:0000256" key="4">
    <source>
        <dbReference type="ARBA" id="ARBA00023239"/>
    </source>
</evidence>
<comment type="caution">
    <text evidence="6">The sequence shown here is derived from an EMBL/GenBank/DDBJ whole genome shotgun (WGS) entry which is preliminary data.</text>
</comment>
<keyword evidence="3" id="KW-0460">Magnesium</keyword>
<dbReference type="InterPro" id="IPR005801">
    <property type="entry name" value="ADC_synthase"/>
</dbReference>
<gene>
    <name evidence="6" type="ORF">F53441_14683</name>
</gene>
<dbReference type="SUPFAM" id="SSF56322">
    <property type="entry name" value="ADC synthase"/>
    <property type="match status" value="1"/>
</dbReference>
<evidence type="ECO:0000256" key="1">
    <source>
        <dbReference type="ARBA" id="ARBA00001946"/>
    </source>
</evidence>
<dbReference type="InterPro" id="IPR019999">
    <property type="entry name" value="Anth_synth_I-like"/>
</dbReference>
<dbReference type="PANTHER" id="PTHR11236:SF48">
    <property type="entry name" value="ISOCHORISMATE SYNTHASE MENF"/>
    <property type="match status" value="1"/>
</dbReference>
<keyword evidence="4" id="KW-0456">Lyase</keyword>
<comment type="cofactor">
    <cofactor evidence="1">
        <name>Mg(2+)</name>
        <dbReference type="ChEBI" id="CHEBI:18420"/>
    </cofactor>
</comment>
<dbReference type="GO" id="GO:0000162">
    <property type="term" value="P:L-tryptophan biosynthetic process"/>
    <property type="evidence" value="ECO:0007669"/>
    <property type="project" value="TreeGrafter"/>
</dbReference>
<dbReference type="Gene3D" id="3.60.120.10">
    <property type="entry name" value="Anthranilate synthase"/>
    <property type="match status" value="1"/>
</dbReference>
<dbReference type="GO" id="GO:0046872">
    <property type="term" value="F:metal ion binding"/>
    <property type="evidence" value="ECO:0007669"/>
    <property type="project" value="UniProtKB-KW"/>
</dbReference>
<dbReference type="PANTHER" id="PTHR11236">
    <property type="entry name" value="AMINOBENZOATE/ANTHRANILATE SYNTHASE"/>
    <property type="match status" value="1"/>
</dbReference>
<keyword evidence="7" id="KW-1185">Reference proteome</keyword>
<dbReference type="Proteomes" id="UP000605986">
    <property type="component" value="Unassembled WGS sequence"/>
</dbReference>
<evidence type="ECO:0000313" key="6">
    <source>
        <dbReference type="EMBL" id="KAF4414955.1"/>
    </source>
</evidence>
<accession>A0A8H4J8F3</accession>
<sequence length="155" mass="16985">MVEDFMSVRTRGKVQHLGSSVTGILKSDKDSFDALNVLFPSITASGVPKKAAIEVIESLESSPRELYSGGIMLIDPLSNDFEATLVLRTVFQDQDRQWIQAGAGVISQSLPDREFTETCEKLGTIAPYLVSQQVRTILPNRFDTDVSASLIAPRP</sequence>
<reference evidence="6" key="1">
    <citation type="submission" date="2020-01" db="EMBL/GenBank/DDBJ databases">
        <title>Identification and distribution of gene clusters putatively required for synthesis of sphingolipid metabolism inhibitors in phylogenetically diverse species of the filamentous fungus Fusarium.</title>
        <authorList>
            <person name="Kim H.-S."/>
            <person name="Busman M."/>
            <person name="Brown D.W."/>
            <person name="Divon H."/>
            <person name="Uhlig S."/>
            <person name="Proctor R.H."/>
        </authorList>
    </citation>
    <scope>NUCLEOTIDE SEQUENCE</scope>
    <source>
        <strain evidence="6">NRRL 53441</strain>
    </source>
</reference>
<proteinExistence type="predicted"/>
<dbReference type="EMBL" id="JAADJG010001628">
    <property type="protein sequence ID" value="KAF4414955.1"/>
    <property type="molecule type" value="Genomic_DNA"/>
</dbReference>
<dbReference type="Pfam" id="PF00425">
    <property type="entry name" value="Chorismate_bind"/>
    <property type="match status" value="1"/>
</dbReference>
<protein>
    <submittedName>
        <fullName evidence="6">Putative TRP2-anthranilate synthase component I</fullName>
    </submittedName>
</protein>
<dbReference type="InterPro" id="IPR015890">
    <property type="entry name" value="Chorismate_C"/>
</dbReference>
<organism evidence="6 7">
    <name type="scientific">Fusarium austroafricanum</name>
    <dbReference type="NCBI Taxonomy" id="2364996"/>
    <lineage>
        <taxon>Eukaryota</taxon>
        <taxon>Fungi</taxon>
        <taxon>Dikarya</taxon>
        <taxon>Ascomycota</taxon>
        <taxon>Pezizomycotina</taxon>
        <taxon>Sordariomycetes</taxon>
        <taxon>Hypocreomycetidae</taxon>
        <taxon>Hypocreales</taxon>
        <taxon>Nectriaceae</taxon>
        <taxon>Fusarium</taxon>
        <taxon>Fusarium concolor species complex</taxon>
    </lineage>
</organism>
<dbReference type="AlphaFoldDB" id="A0A8H4J8F3"/>
<evidence type="ECO:0000313" key="7">
    <source>
        <dbReference type="Proteomes" id="UP000605986"/>
    </source>
</evidence>